<evidence type="ECO:0000259" key="1">
    <source>
        <dbReference type="Pfam" id="PF00561"/>
    </source>
</evidence>
<dbReference type="InterPro" id="IPR029058">
    <property type="entry name" value="AB_hydrolase_fold"/>
</dbReference>
<dbReference type="EnsemblProtists" id="EOD39176">
    <property type="protein sequence ID" value="EOD39176"/>
    <property type="gene ID" value="EMIHUDRAFT_223651"/>
</dbReference>
<dbReference type="RefSeq" id="XP_005791605.1">
    <property type="nucleotide sequence ID" value="XM_005791548.1"/>
</dbReference>
<dbReference type="SUPFAM" id="SSF53474">
    <property type="entry name" value="alpha/beta-Hydrolases"/>
    <property type="match status" value="1"/>
</dbReference>
<dbReference type="Pfam" id="PF00561">
    <property type="entry name" value="Abhydrolase_1"/>
    <property type="match status" value="1"/>
</dbReference>
<dbReference type="Gene3D" id="3.40.50.1820">
    <property type="entry name" value="alpha/beta hydrolase"/>
    <property type="match status" value="1"/>
</dbReference>
<dbReference type="GO" id="GO:0016020">
    <property type="term" value="C:membrane"/>
    <property type="evidence" value="ECO:0007669"/>
    <property type="project" value="TreeGrafter"/>
</dbReference>
<dbReference type="PANTHER" id="PTHR22753:SF14">
    <property type="entry name" value="MONOACYLGLYCEROL_DIACYLGLYCEROL O-ACYLTRANSFERASE"/>
    <property type="match status" value="1"/>
</dbReference>
<reference evidence="3" key="1">
    <citation type="journal article" date="2013" name="Nature">
        <title>Pan genome of the phytoplankton Emiliania underpins its global distribution.</title>
        <authorList>
            <person name="Read B.A."/>
            <person name="Kegel J."/>
            <person name="Klute M.J."/>
            <person name="Kuo A."/>
            <person name="Lefebvre S.C."/>
            <person name="Maumus F."/>
            <person name="Mayer C."/>
            <person name="Miller J."/>
            <person name="Monier A."/>
            <person name="Salamov A."/>
            <person name="Young J."/>
            <person name="Aguilar M."/>
            <person name="Claverie J.M."/>
            <person name="Frickenhaus S."/>
            <person name="Gonzalez K."/>
            <person name="Herman E.K."/>
            <person name="Lin Y.C."/>
            <person name="Napier J."/>
            <person name="Ogata H."/>
            <person name="Sarno A.F."/>
            <person name="Shmutz J."/>
            <person name="Schroeder D."/>
            <person name="de Vargas C."/>
            <person name="Verret F."/>
            <person name="von Dassow P."/>
            <person name="Valentin K."/>
            <person name="Van de Peer Y."/>
            <person name="Wheeler G."/>
            <person name="Dacks J.B."/>
            <person name="Delwiche C.F."/>
            <person name="Dyhrman S.T."/>
            <person name="Glockner G."/>
            <person name="John U."/>
            <person name="Richards T."/>
            <person name="Worden A.Z."/>
            <person name="Zhang X."/>
            <person name="Grigoriev I.V."/>
            <person name="Allen A.E."/>
            <person name="Bidle K."/>
            <person name="Borodovsky M."/>
            <person name="Bowler C."/>
            <person name="Brownlee C."/>
            <person name="Cock J.M."/>
            <person name="Elias M."/>
            <person name="Gladyshev V.N."/>
            <person name="Groth M."/>
            <person name="Guda C."/>
            <person name="Hadaegh A."/>
            <person name="Iglesias-Rodriguez M.D."/>
            <person name="Jenkins J."/>
            <person name="Jones B.M."/>
            <person name="Lawson T."/>
            <person name="Leese F."/>
            <person name="Lindquist E."/>
            <person name="Lobanov A."/>
            <person name="Lomsadze A."/>
            <person name="Malik S.B."/>
            <person name="Marsh M.E."/>
            <person name="Mackinder L."/>
            <person name="Mock T."/>
            <person name="Mueller-Roeber B."/>
            <person name="Pagarete A."/>
            <person name="Parker M."/>
            <person name="Probert I."/>
            <person name="Quesneville H."/>
            <person name="Raines C."/>
            <person name="Rensing S.A."/>
            <person name="Riano-Pachon D.M."/>
            <person name="Richier S."/>
            <person name="Rokitta S."/>
            <person name="Shiraiwa Y."/>
            <person name="Soanes D.M."/>
            <person name="van der Giezen M."/>
            <person name="Wahlund T.M."/>
            <person name="Williams B."/>
            <person name="Wilson W."/>
            <person name="Wolfe G."/>
            <person name="Wurch L.L."/>
        </authorList>
    </citation>
    <scope>NUCLEOTIDE SEQUENCE</scope>
</reference>
<keyword evidence="3" id="KW-1185">Reference proteome</keyword>
<dbReference type="AlphaFoldDB" id="A0A0D3KTU1"/>
<name>A0A0D3KTU1_EMIH1</name>
<evidence type="ECO:0000313" key="3">
    <source>
        <dbReference type="Proteomes" id="UP000013827"/>
    </source>
</evidence>
<dbReference type="InterPro" id="IPR000073">
    <property type="entry name" value="AB_hydrolase_1"/>
</dbReference>
<dbReference type="GeneID" id="17284446"/>
<dbReference type="Proteomes" id="UP000013827">
    <property type="component" value="Unassembled WGS sequence"/>
</dbReference>
<dbReference type="PaxDb" id="2903-EOD39176"/>
<sequence length="300" mass="31765">MLSLSLLAPLSLWYDPVSRFGLPVDTAPQAATASPLICFIPGLDGTTASPFVQWPPLVNAGYRIRVYDARAEPVAATIDAEVGCILDFLREADAPQTLLMGESYGGVVAASAGLREPSLVSSLVLVNPASAFSEMPSLQADARTLSKVPQALFPAASFALLGRKTFDAGFVATAVRDVLVERKLEKLRESEPALAAYYDAALAHLVDEISSQPPKCWFDARFANLRAGCGLLEEGWEALQPPLLIVAGTADALLRSDVEAARLAARLGPQRCSVHLVEGAGHAGTLDARCDLRAVIGRVS</sequence>
<organism evidence="2 3">
    <name type="scientific">Emiliania huxleyi (strain CCMP1516)</name>
    <dbReference type="NCBI Taxonomy" id="280463"/>
    <lineage>
        <taxon>Eukaryota</taxon>
        <taxon>Haptista</taxon>
        <taxon>Haptophyta</taxon>
        <taxon>Prymnesiophyceae</taxon>
        <taxon>Isochrysidales</taxon>
        <taxon>Noelaerhabdaceae</taxon>
        <taxon>Emiliania</taxon>
    </lineage>
</organism>
<reference evidence="2" key="2">
    <citation type="submission" date="2024-10" db="UniProtKB">
        <authorList>
            <consortium name="EnsemblProtists"/>
        </authorList>
    </citation>
    <scope>IDENTIFICATION</scope>
</reference>
<protein>
    <recommendedName>
        <fullName evidence="1">AB hydrolase-1 domain-containing protein</fullName>
    </recommendedName>
</protein>
<dbReference type="KEGG" id="ehx:EMIHUDRAFT_223651"/>
<feature type="domain" description="AB hydrolase-1" evidence="1">
    <location>
        <begin position="35"/>
        <end position="284"/>
    </location>
</feature>
<dbReference type="PANTHER" id="PTHR22753">
    <property type="entry name" value="TRANSMEMBRANE PROTEIN 68"/>
    <property type="match status" value="1"/>
</dbReference>
<dbReference type="eggNOG" id="ENOG502S7E7">
    <property type="taxonomic scope" value="Eukaryota"/>
</dbReference>
<dbReference type="STRING" id="2903.R1FU11"/>
<accession>A0A0D3KTU1</accession>
<evidence type="ECO:0000313" key="2">
    <source>
        <dbReference type="EnsemblProtists" id="EOD39176"/>
    </source>
</evidence>
<dbReference type="HOGENOM" id="CLU_1037342_0_0_1"/>
<proteinExistence type="predicted"/>